<evidence type="ECO:0000313" key="14">
    <source>
        <dbReference type="Proteomes" id="UP001500575"/>
    </source>
</evidence>
<sequence length="486" mass="50921">MELREYWRILRAHWVGVGAIVAATVVLAGIYTWTQPKVYAANSSGLVSSGPAMDAASASINDSLAKSRATSYVRIATSRATAQDVIDELGLDVSPSTLVRSITVEQPLDTVNLEVTARAGTPKDAQRLADAWVRGIANQVQAIEDPDGKQAAGTLRVRPVETAALPTAPVSPNPPRNLVLGAGVGVLLGFGYARIRHSSDRRLRTKEGVEEHFSVNVVGQIPSSPGLDREAQQRAELAVGLRGPTVEQASSSEAFRKLRTNLMYMNVDNPPRVVVVTSPLPGDGKSTVAANLAAAVATSGEDVVLVDGDLRRPTVAASFGLAEGAGLSDVLAGRIALDEAVQQAAGHPNLAVLAAGSIPPNPSELLGSKSMRQLLQKLAAGALVVVDAPPLLPVTDAAVLTARADGAFVVISAGRTLDEQLRQALDHLDAVDATTLGVVLNKVSRRDQGTYGGYYGYSSTTEQPGRSLGRRAQGKRRASRLRADVG</sequence>
<evidence type="ECO:0000256" key="1">
    <source>
        <dbReference type="ARBA" id="ARBA00004651"/>
    </source>
</evidence>
<dbReference type="InterPro" id="IPR003856">
    <property type="entry name" value="LPS_length_determ_N"/>
</dbReference>
<dbReference type="Pfam" id="PF01656">
    <property type="entry name" value="CbiA"/>
    <property type="match status" value="1"/>
</dbReference>
<evidence type="ECO:0000256" key="2">
    <source>
        <dbReference type="ARBA" id="ARBA00006683"/>
    </source>
</evidence>
<dbReference type="Pfam" id="PF02706">
    <property type="entry name" value="Wzz"/>
    <property type="match status" value="1"/>
</dbReference>
<evidence type="ECO:0000313" key="13">
    <source>
        <dbReference type="EMBL" id="GAA2126923.1"/>
    </source>
</evidence>
<name>A0ABP5K9D9_9ACTN</name>
<protein>
    <submittedName>
        <fullName evidence="13">Polysaccharide biosynthesis tyrosine autokinase</fullName>
    </submittedName>
</protein>
<dbReference type="InterPro" id="IPR027417">
    <property type="entry name" value="P-loop_NTPase"/>
</dbReference>
<keyword evidence="8 10" id="KW-0472">Membrane</keyword>
<organism evidence="13 14">
    <name type="scientific">Nocardioides bigeumensis</name>
    <dbReference type="NCBI Taxonomy" id="433657"/>
    <lineage>
        <taxon>Bacteria</taxon>
        <taxon>Bacillati</taxon>
        <taxon>Actinomycetota</taxon>
        <taxon>Actinomycetes</taxon>
        <taxon>Propionibacteriales</taxon>
        <taxon>Nocardioidaceae</taxon>
        <taxon>Nocardioides</taxon>
    </lineage>
</organism>
<gene>
    <name evidence="13" type="ORF">GCM10009843_25780</name>
</gene>
<evidence type="ECO:0000259" key="11">
    <source>
        <dbReference type="Pfam" id="PF01656"/>
    </source>
</evidence>
<keyword evidence="5" id="KW-0547">Nucleotide-binding</keyword>
<evidence type="ECO:0000256" key="10">
    <source>
        <dbReference type="SAM" id="Phobius"/>
    </source>
</evidence>
<dbReference type="InterPro" id="IPR002586">
    <property type="entry name" value="CobQ/CobB/MinD/ParA_Nub-bd_dom"/>
</dbReference>
<dbReference type="InterPro" id="IPR050445">
    <property type="entry name" value="Bact_polysacc_biosynth/exp"/>
</dbReference>
<evidence type="ECO:0000256" key="6">
    <source>
        <dbReference type="ARBA" id="ARBA00022840"/>
    </source>
</evidence>
<comment type="similarity">
    <text evidence="2">Belongs to the CpsC/CapA family.</text>
</comment>
<feature type="transmembrane region" description="Helical" evidence="10">
    <location>
        <begin position="12"/>
        <end position="33"/>
    </location>
</feature>
<comment type="subcellular location">
    <subcellularLocation>
        <location evidence="1">Cell membrane</location>
        <topology evidence="1">Multi-pass membrane protein</topology>
    </subcellularLocation>
</comment>
<evidence type="ECO:0000256" key="3">
    <source>
        <dbReference type="ARBA" id="ARBA00022475"/>
    </source>
</evidence>
<reference evidence="14" key="1">
    <citation type="journal article" date="2019" name="Int. J. Syst. Evol. Microbiol.">
        <title>The Global Catalogue of Microorganisms (GCM) 10K type strain sequencing project: providing services to taxonomists for standard genome sequencing and annotation.</title>
        <authorList>
            <consortium name="The Broad Institute Genomics Platform"/>
            <consortium name="The Broad Institute Genome Sequencing Center for Infectious Disease"/>
            <person name="Wu L."/>
            <person name="Ma J."/>
        </authorList>
    </citation>
    <scope>NUCLEOTIDE SEQUENCE [LARGE SCALE GENOMIC DNA]</scope>
    <source>
        <strain evidence="14">JCM 16021</strain>
    </source>
</reference>
<keyword evidence="14" id="KW-1185">Reference proteome</keyword>
<keyword evidence="3" id="KW-1003">Cell membrane</keyword>
<dbReference type="PANTHER" id="PTHR32309:SF31">
    <property type="entry name" value="CAPSULAR EXOPOLYSACCHARIDE FAMILY"/>
    <property type="match status" value="1"/>
</dbReference>
<dbReference type="Gene3D" id="3.40.50.300">
    <property type="entry name" value="P-loop containing nucleotide triphosphate hydrolases"/>
    <property type="match status" value="1"/>
</dbReference>
<dbReference type="EMBL" id="BAAAQQ010000012">
    <property type="protein sequence ID" value="GAA2126923.1"/>
    <property type="molecule type" value="Genomic_DNA"/>
</dbReference>
<dbReference type="SUPFAM" id="SSF52540">
    <property type="entry name" value="P-loop containing nucleoside triphosphate hydrolases"/>
    <property type="match status" value="1"/>
</dbReference>
<evidence type="ECO:0000256" key="9">
    <source>
        <dbReference type="SAM" id="MobiDB-lite"/>
    </source>
</evidence>
<evidence type="ECO:0000259" key="12">
    <source>
        <dbReference type="Pfam" id="PF02706"/>
    </source>
</evidence>
<dbReference type="Proteomes" id="UP001500575">
    <property type="component" value="Unassembled WGS sequence"/>
</dbReference>
<proteinExistence type="inferred from homology"/>
<dbReference type="PANTHER" id="PTHR32309">
    <property type="entry name" value="TYROSINE-PROTEIN KINASE"/>
    <property type="match status" value="1"/>
</dbReference>
<feature type="compositionally biased region" description="Basic residues" evidence="9">
    <location>
        <begin position="468"/>
        <end position="480"/>
    </location>
</feature>
<feature type="domain" description="CobQ/CobB/MinD/ParA nucleotide binding" evidence="11">
    <location>
        <begin position="275"/>
        <end position="448"/>
    </location>
</feature>
<evidence type="ECO:0000256" key="7">
    <source>
        <dbReference type="ARBA" id="ARBA00022989"/>
    </source>
</evidence>
<accession>A0ABP5K9D9</accession>
<evidence type="ECO:0000256" key="4">
    <source>
        <dbReference type="ARBA" id="ARBA00022692"/>
    </source>
</evidence>
<keyword evidence="6" id="KW-0067">ATP-binding</keyword>
<dbReference type="CDD" id="cd05387">
    <property type="entry name" value="BY-kinase"/>
    <property type="match status" value="1"/>
</dbReference>
<keyword evidence="7 10" id="KW-1133">Transmembrane helix</keyword>
<dbReference type="NCBIfam" id="TIGR01007">
    <property type="entry name" value="eps_fam"/>
    <property type="match status" value="1"/>
</dbReference>
<dbReference type="RefSeq" id="WP_344304161.1">
    <property type="nucleotide sequence ID" value="NZ_BAAAQQ010000012.1"/>
</dbReference>
<keyword evidence="4 10" id="KW-0812">Transmembrane</keyword>
<feature type="domain" description="Polysaccharide chain length determinant N-terminal" evidence="12">
    <location>
        <begin position="2"/>
        <end position="89"/>
    </location>
</feature>
<dbReference type="InterPro" id="IPR005702">
    <property type="entry name" value="Wzc-like_C"/>
</dbReference>
<comment type="caution">
    <text evidence="13">The sequence shown here is derived from an EMBL/GenBank/DDBJ whole genome shotgun (WGS) entry which is preliminary data.</text>
</comment>
<evidence type="ECO:0000256" key="5">
    <source>
        <dbReference type="ARBA" id="ARBA00022741"/>
    </source>
</evidence>
<evidence type="ECO:0000256" key="8">
    <source>
        <dbReference type="ARBA" id="ARBA00023136"/>
    </source>
</evidence>
<feature type="region of interest" description="Disordered" evidence="9">
    <location>
        <begin position="462"/>
        <end position="486"/>
    </location>
</feature>